<dbReference type="Proteomes" id="UP000799766">
    <property type="component" value="Unassembled WGS sequence"/>
</dbReference>
<gene>
    <name evidence="2" type="ORF">BDY21DRAFT_353663</name>
</gene>
<reference evidence="2" key="1">
    <citation type="journal article" date="2020" name="Stud. Mycol.">
        <title>101 Dothideomycetes genomes: a test case for predicting lifestyles and emergence of pathogens.</title>
        <authorList>
            <person name="Haridas S."/>
            <person name="Albert R."/>
            <person name="Binder M."/>
            <person name="Bloem J."/>
            <person name="Labutti K."/>
            <person name="Salamov A."/>
            <person name="Andreopoulos B."/>
            <person name="Baker S."/>
            <person name="Barry K."/>
            <person name="Bills G."/>
            <person name="Bluhm B."/>
            <person name="Cannon C."/>
            <person name="Castanera R."/>
            <person name="Culley D."/>
            <person name="Daum C."/>
            <person name="Ezra D."/>
            <person name="Gonzalez J."/>
            <person name="Henrissat B."/>
            <person name="Kuo A."/>
            <person name="Liang C."/>
            <person name="Lipzen A."/>
            <person name="Lutzoni F."/>
            <person name="Magnuson J."/>
            <person name="Mondo S."/>
            <person name="Nolan M."/>
            <person name="Ohm R."/>
            <person name="Pangilinan J."/>
            <person name="Park H.-J."/>
            <person name="Ramirez L."/>
            <person name="Alfaro M."/>
            <person name="Sun H."/>
            <person name="Tritt A."/>
            <person name="Yoshinaga Y."/>
            <person name="Zwiers L.-H."/>
            <person name="Turgeon B."/>
            <person name="Goodwin S."/>
            <person name="Spatafora J."/>
            <person name="Crous P."/>
            <person name="Grigoriev I."/>
        </authorList>
    </citation>
    <scope>NUCLEOTIDE SEQUENCE</scope>
    <source>
        <strain evidence="2">ATCC 16933</strain>
    </source>
</reference>
<keyword evidence="3" id="KW-1185">Reference proteome</keyword>
<feature type="region of interest" description="Disordered" evidence="1">
    <location>
        <begin position="60"/>
        <end position="87"/>
    </location>
</feature>
<name>A0A6A6NSU0_9PEZI</name>
<protein>
    <submittedName>
        <fullName evidence="2">Uncharacterized protein</fullName>
    </submittedName>
</protein>
<evidence type="ECO:0000313" key="2">
    <source>
        <dbReference type="EMBL" id="KAF2454333.1"/>
    </source>
</evidence>
<organism evidence="2 3">
    <name type="scientific">Lineolata rhizophorae</name>
    <dbReference type="NCBI Taxonomy" id="578093"/>
    <lineage>
        <taxon>Eukaryota</taxon>
        <taxon>Fungi</taxon>
        <taxon>Dikarya</taxon>
        <taxon>Ascomycota</taxon>
        <taxon>Pezizomycotina</taxon>
        <taxon>Dothideomycetes</taxon>
        <taxon>Dothideomycetes incertae sedis</taxon>
        <taxon>Lineolatales</taxon>
        <taxon>Lineolataceae</taxon>
        <taxon>Lineolata</taxon>
    </lineage>
</organism>
<sequence>MRFEEGAMKIISRRRRAEGEPVESRRKVVGGRRSVGGTCGAGSWHLEKCATGCWRCPAGQTAPSKTRRDAVAAGAIDEEPTPFSSPRNTPVAVAAVRWTCAIACASVCVCARAVGFAPRPFLYLSADACVSPASRICDRVNAAVPARSRVRPS</sequence>
<evidence type="ECO:0000313" key="3">
    <source>
        <dbReference type="Proteomes" id="UP000799766"/>
    </source>
</evidence>
<dbReference type="EMBL" id="MU001692">
    <property type="protein sequence ID" value="KAF2454333.1"/>
    <property type="molecule type" value="Genomic_DNA"/>
</dbReference>
<proteinExistence type="predicted"/>
<accession>A0A6A6NSU0</accession>
<evidence type="ECO:0000256" key="1">
    <source>
        <dbReference type="SAM" id="MobiDB-lite"/>
    </source>
</evidence>
<dbReference type="AlphaFoldDB" id="A0A6A6NSU0"/>